<organism evidence="1 2">
    <name type="scientific">Cochliobolus sativus</name>
    <name type="common">Common root rot and spot blotch fungus</name>
    <name type="synonym">Bipolaris sorokiniana</name>
    <dbReference type="NCBI Taxonomy" id="45130"/>
    <lineage>
        <taxon>Eukaryota</taxon>
        <taxon>Fungi</taxon>
        <taxon>Dikarya</taxon>
        <taxon>Ascomycota</taxon>
        <taxon>Pezizomycotina</taxon>
        <taxon>Dothideomycetes</taxon>
        <taxon>Pleosporomycetidae</taxon>
        <taxon>Pleosporales</taxon>
        <taxon>Pleosporineae</taxon>
        <taxon>Pleosporaceae</taxon>
        <taxon>Bipolaris</taxon>
    </lineage>
</organism>
<evidence type="ECO:0000313" key="1">
    <source>
        <dbReference type="EMBL" id="KAF5849764.1"/>
    </source>
</evidence>
<sequence length="188" mass="20100">MRWLLAAVDDINYALEALSLEVGKLYDASWLFGEAVLALFCAESPYGSEVDDVAGCPGAEHRKLEVCFEAGGKVERDDIHVEALACLLQGALVGGPGSNQVIMLLQLGDAEIGCRVSEEDVTAAQDAYPGRYGERQAGGYGGSLVVKGIDQRGVAGAGASETGKWKLQLEQQRGHLLYQWEASQYMCA</sequence>
<reference evidence="1" key="1">
    <citation type="submission" date="2019-11" db="EMBL/GenBank/DDBJ databases">
        <title>Bipolaris sorokiniana Genome sequencing.</title>
        <authorList>
            <person name="Wang H."/>
        </authorList>
    </citation>
    <scope>NUCLEOTIDE SEQUENCE</scope>
</reference>
<protein>
    <submittedName>
        <fullName evidence="1">Uncharacterized protein</fullName>
    </submittedName>
</protein>
<proteinExistence type="predicted"/>
<name>A0A8H6DVS3_COCSA</name>
<accession>A0A8H6DVS3</accession>
<dbReference type="EMBL" id="WNKQ01000008">
    <property type="protein sequence ID" value="KAF5849764.1"/>
    <property type="molecule type" value="Genomic_DNA"/>
</dbReference>
<comment type="caution">
    <text evidence="1">The sequence shown here is derived from an EMBL/GenBank/DDBJ whole genome shotgun (WGS) entry which is preliminary data.</text>
</comment>
<gene>
    <name evidence="1" type="ORF">GGP41_005195</name>
</gene>
<evidence type="ECO:0000313" key="2">
    <source>
        <dbReference type="Proteomes" id="UP000624244"/>
    </source>
</evidence>
<dbReference type="Proteomes" id="UP000624244">
    <property type="component" value="Unassembled WGS sequence"/>
</dbReference>
<dbReference type="AlphaFoldDB" id="A0A8H6DVS3"/>